<reference evidence="2" key="1">
    <citation type="submission" date="2016-02" db="EMBL/GenBank/DDBJ databases">
        <authorList>
            <person name="Rodrigo-Torres Lidia"/>
            <person name="Arahal R.David."/>
        </authorList>
    </citation>
    <scope>NUCLEOTIDE SEQUENCE [LARGE SCALE GENOMIC DNA]</scope>
    <source>
        <strain evidence="2">CECT 8713</strain>
    </source>
</reference>
<evidence type="ECO:0000313" key="2">
    <source>
        <dbReference type="Proteomes" id="UP000073601"/>
    </source>
</evidence>
<dbReference type="EC" id="6.2.1.30" evidence="1"/>
<proteinExistence type="predicted"/>
<dbReference type="SUPFAM" id="SSF56801">
    <property type="entry name" value="Acetyl-CoA synthetase-like"/>
    <property type="match status" value="1"/>
</dbReference>
<dbReference type="OrthoDB" id="580775at2"/>
<dbReference type="InterPro" id="IPR042099">
    <property type="entry name" value="ANL_N_sf"/>
</dbReference>
<sequence>MHTVPWNDYKCMPTLDDSSSARLKHIIDQPHAPIFKNQSGHHLQHEELEELSRFTIDEATREASAAFDENTWIALFLRNCFNNVPFYKHYDKSVQRFEDYPTIDRSDLSTRITDFVPDDLPLDRIIAYETSGTTGHSLTIPSHPIVAARYSAYHKKSLLWNHVDTREFESEVAIVLAGYQEKCFTYASVSPYLNNKGLLKLNFHPDDWFSPNDREQYLDINKPDLISGDPISLSELSKIPFNHQPKAILSTSMTLLNATRRHFETRYQCPVLDIYSLNEAGPIGCSIPGKTGFRLLQSRLYVEILDVTGKPVATGERGEIALTGGFNDYLPLLRYRTGDYGRLILEDGHWFIKDLEGRPPVQFKTCSGVWLNNVDVTHMLQRYPLSQFSLHQDKQEKMIITLPSATFSQHIKELLEVKFGQKVEVKVLEKVSSDKKVIQYTSDLRNTF</sequence>
<gene>
    <name evidence="1" type="primary">paaK_2</name>
    <name evidence="1" type="ORF">GMA8713_05114</name>
</gene>
<name>A0A128FLC6_9GAMM</name>
<dbReference type="GO" id="GO:0047475">
    <property type="term" value="F:phenylacetate-CoA ligase activity"/>
    <property type="evidence" value="ECO:0007669"/>
    <property type="project" value="UniProtKB-EC"/>
</dbReference>
<keyword evidence="1" id="KW-0436">Ligase</keyword>
<dbReference type="PANTHER" id="PTHR36932:SF1">
    <property type="entry name" value="CAPSULAR POLYSACCHARIDE BIOSYNTHESIS PROTEIN"/>
    <property type="match status" value="1"/>
</dbReference>
<protein>
    <submittedName>
        <fullName evidence="1">Phenylacetate-coenzyme A ligase</fullName>
        <ecNumber evidence="1">6.2.1.30</ecNumber>
    </submittedName>
</protein>
<organism evidence="1 2">
    <name type="scientific">Grimontia marina</name>
    <dbReference type="NCBI Taxonomy" id="646534"/>
    <lineage>
        <taxon>Bacteria</taxon>
        <taxon>Pseudomonadati</taxon>
        <taxon>Pseudomonadota</taxon>
        <taxon>Gammaproteobacteria</taxon>
        <taxon>Vibrionales</taxon>
        <taxon>Vibrionaceae</taxon>
        <taxon>Grimontia</taxon>
    </lineage>
</organism>
<accession>A0A128FLC6</accession>
<dbReference type="PANTHER" id="PTHR36932">
    <property type="entry name" value="CAPSULAR POLYSACCHARIDE BIOSYNTHESIS PROTEIN"/>
    <property type="match status" value="1"/>
</dbReference>
<evidence type="ECO:0000313" key="1">
    <source>
        <dbReference type="EMBL" id="CZF87071.1"/>
    </source>
</evidence>
<keyword evidence="2" id="KW-1185">Reference proteome</keyword>
<dbReference type="AlphaFoldDB" id="A0A128FLC6"/>
<dbReference type="InterPro" id="IPR053158">
    <property type="entry name" value="CapK_Type1_Caps_Biosynth"/>
</dbReference>
<dbReference type="EMBL" id="FIZY01000130">
    <property type="protein sequence ID" value="CZF87071.1"/>
    <property type="molecule type" value="Genomic_DNA"/>
</dbReference>
<dbReference type="Proteomes" id="UP000073601">
    <property type="component" value="Unassembled WGS sequence"/>
</dbReference>
<dbReference type="RefSeq" id="WP_062715424.1">
    <property type="nucleotide sequence ID" value="NZ_CAWRCI010000130.1"/>
</dbReference>
<dbReference type="Gene3D" id="3.40.50.12780">
    <property type="entry name" value="N-terminal domain of ligase-like"/>
    <property type="match status" value="1"/>
</dbReference>